<dbReference type="AlphaFoldDB" id="A0A2K1QXP9"/>
<dbReference type="Pfam" id="PF08584">
    <property type="entry name" value="Ribonuc_P_40"/>
    <property type="match status" value="1"/>
</dbReference>
<feature type="compositionally biased region" description="Basic and acidic residues" evidence="1">
    <location>
        <begin position="358"/>
        <end position="372"/>
    </location>
</feature>
<name>A0A2K1QXP9_9PEZI</name>
<dbReference type="OrthoDB" id="63112at2759"/>
<reference evidence="2 3" key="1">
    <citation type="submission" date="2017-06" db="EMBL/GenBank/DDBJ databases">
        <title>Draft genome sequence of a variant of Elsinoe murrayae.</title>
        <authorList>
            <person name="Cheng Q."/>
        </authorList>
    </citation>
    <scope>NUCLEOTIDE SEQUENCE [LARGE SCALE GENOMIC DNA]</scope>
    <source>
        <strain evidence="2 3">CQ-2017a</strain>
    </source>
</reference>
<accession>A0A2K1QXP9</accession>
<sequence length="438" mass="48089">MLDIAKDQGPGPKCFFTHVHLSHTIDEKQPPTKKKPFSNFAETHFNHTIDVVLPKTAETRLAEKLEKIIGGIRYARVHLKLKDVIEGDFFDRYIKRGNIVLLSEGKPGVENVYSLHDGILRLELDKPTYERAGLAGKVMPTPGRKHTKARYAVELNLRLPSMVRGRPLFNRMVYAFTNALTETKAWLFFDIQNPTLDPESQSAATCAPKAETKPIADAAKPITTATPDAQSSDALAATSTDTKAITPIQTNTAPEQRPPPISQHHPIITPISPAITQLPNTEIPTFPHALQDKDRSEASDLLEWISLAMLDSPRLRSNDNCDPTLSRYQVPDLIGHLSTNQPEEASKAEIVEAGSGGDDTKGDSGGDVSRGGEVKVEDLSRMRWRGLIPSDVASKVLIATVKVAAKEGTWAAIRLQGFGEKKVTVLIGKGTAMVWEYD</sequence>
<dbReference type="STRING" id="2082308.A0A2K1QXP9"/>
<dbReference type="InParanoid" id="A0A2K1QXP9"/>
<evidence type="ECO:0000313" key="3">
    <source>
        <dbReference type="Proteomes" id="UP000243797"/>
    </source>
</evidence>
<evidence type="ECO:0000313" key="2">
    <source>
        <dbReference type="EMBL" id="PNS19821.1"/>
    </source>
</evidence>
<feature type="region of interest" description="Disordered" evidence="1">
    <location>
        <begin position="353"/>
        <end position="372"/>
    </location>
</feature>
<gene>
    <name evidence="2" type="ORF">CAC42_7788</name>
</gene>
<dbReference type="InterPro" id="IPR013893">
    <property type="entry name" value="RNase_P_Rpp40"/>
</dbReference>
<comment type="caution">
    <text evidence="2">The sequence shown here is derived from an EMBL/GenBank/DDBJ whole genome shotgun (WGS) entry which is preliminary data.</text>
</comment>
<dbReference type="GO" id="GO:0030681">
    <property type="term" value="C:multimeric ribonuclease P complex"/>
    <property type="evidence" value="ECO:0007669"/>
    <property type="project" value="TreeGrafter"/>
</dbReference>
<dbReference type="PANTHER" id="PTHR15396:SF1">
    <property type="entry name" value="RIBONUCLEASE P PROTEIN SUBUNIT P40"/>
    <property type="match status" value="1"/>
</dbReference>
<organism evidence="2 3">
    <name type="scientific">Sphaceloma murrayae</name>
    <dbReference type="NCBI Taxonomy" id="2082308"/>
    <lineage>
        <taxon>Eukaryota</taxon>
        <taxon>Fungi</taxon>
        <taxon>Dikarya</taxon>
        <taxon>Ascomycota</taxon>
        <taxon>Pezizomycotina</taxon>
        <taxon>Dothideomycetes</taxon>
        <taxon>Dothideomycetidae</taxon>
        <taxon>Myriangiales</taxon>
        <taxon>Elsinoaceae</taxon>
        <taxon>Sphaceloma</taxon>
    </lineage>
</organism>
<dbReference type="Proteomes" id="UP000243797">
    <property type="component" value="Unassembled WGS sequence"/>
</dbReference>
<protein>
    <submittedName>
        <fullName evidence="2">Uncharacterized protein</fullName>
    </submittedName>
</protein>
<dbReference type="GO" id="GO:0004526">
    <property type="term" value="F:ribonuclease P activity"/>
    <property type="evidence" value="ECO:0007669"/>
    <property type="project" value="TreeGrafter"/>
</dbReference>
<dbReference type="GO" id="GO:0000447">
    <property type="term" value="P:endonucleolytic cleavage in ITS1 to separate SSU-rRNA from 5.8S rRNA and LSU-rRNA from tricistronic rRNA transcript (SSU-rRNA, 5.8S rRNA, LSU-rRNA)"/>
    <property type="evidence" value="ECO:0007669"/>
    <property type="project" value="TreeGrafter"/>
</dbReference>
<dbReference type="EMBL" id="NKHZ01000029">
    <property type="protein sequence ID" value="PNS19821.1"/>
    <property type="molecule type" value="Genomic_DNA"/>
</dbReference>
<proteinExistence type="predicted"/>
<dbReference type="GO" id="GO:0000171">
    <property type="term" value="F:ribonuclease MRP activity"/>
    <property type="evidence" value="ECO:0007669"/>
    <property type="project" value="TreeGrafter"/>
</dbReference>
<dbReference type="PANTHER" id="PTHR15396">
    <property type="entry name" value="RIBONUCLEASE P PROTEIN SUBUNIT P40"/>
    <property type="match status" value="1"/>
</dbReference>
<keyword evidence="3" id="KW-1185">Reference proteome</keyword>
<evidence type="ECO:0000256" key="1">
    <source>
        <dbReference type="SAM" id="MobiDB-lite"/>
    </source>
</evidence>
<dbReference type="GO" id="GO:0001682">
    <property type="term" value="P:tRNA 5'-leader removal"/>
    <property type="evidence" value="ECO:0007669"/>
    <property type="project" value="InterPro"/>
</dbReference>
<dbReference type="GO" id="GO:0000172">
    <property type="term" value="C:ribonuclease MRP complex"/>
    <property type="evidence" value="ECO:0007669"/>
    <property type="project" value="TreeGrafter"/>
</dbReference>